<feature type="region of interest" description="Disordered" evidence="2">
    <location>
        <begin position="124"/>
        <end position="183"/>
    </location>
</feature>
<dbReference type="PANTHER" id="PTHR16146">
    <property type="entry name" value="INTELECTIN"/>
    <property type="match status" value="1"/>
</dbReference>
<dbReference type="Proteomes" id="UP001159428">
    <property type="component" value="Unassembled WGS sequence"/>
</dbReference>
<comment type="caution">
    <text evidence="4">The sequence shown here is derived from an EMBL/GenBank/DDBJ whole genome shotgun (WGS) entry which is preliminary data.</text>
</comment>
<dbReference type="Gene3D" id="2.60.120.1000">
    <property type="match status" value="1"/>
</dbReference>
<evidence type="ECO:0000313" key="4">
    <source>
        <dbReference type="EMBL" id="CAH3039672.1"/>
    </source>
</evidence>
<name>A0AAU9W0H0_9CNID</name>
<proteinExistence type="predicted"/>
<feature type="region of interest" description="Disordered" evidence="2">
    <location>
        <begin position="395"/>
        <end position="420"/>
    </location>
</feature>
<sequence length="564" mass="63561">DERASSWFPFLSRSVEWCCFVSCGFQFFALKKYEIAPKSSKNNGNFLRATLITFRASSYSPLNNIKNQDELLRQEHETRLCCFSRFELIGHITKTLYADEISCGLRCLQDEKCQSYNSKSEANDAKKECQLSNQTKKSSPENLRRNPRSTYYGRATTDPSPFPLKTMISPPKTKGQKVKNDKRAWDSVHPAFSGKEILDSGHSKGDGEYWIDPGKSGNPLKVYCDMSRSGGGWLLVSNVEFGSPSPKVSVETSYRGIEKCHERAQKTLVLHSAEIPLPQETGTHIPRGHSFQQLRRSCGPVLQRKIKTNAPLHSSGYKNVFVSISGQGKAILSHCFSWGLDENMKHVCVVFQGFELIGHITKTLNAGEISCGLRCLQDENCQSYNSKSDANDAKKECQLSNQTKKSSSENLRRNPRSTYYGRGAVRGQNALFRYILGGWLLVSNVKFGSPSLMVSIETSYYGIGKSHMVLQKRAMNELRRHLFFTQLRLTSTATRNRDARSTWSQLPTALVKLWSSTSANDNSKLAGIFKDWRLVSGKYFVGKWGHGEDEGRIYRFLASRQTSS</sequence>
<dbReference type="PROSITE" id="PS50948">
    <property type="entry name" value="PAN"/>
    <property type="match status" value="2"/>
</dbReference>
<keyword evidence="5" id="KW-1185">Reference proteome</keyword>
<dbReference type="GO" id="GO:0005615">
    <property type="term" value="C:extracellular space"/>
    <property type="evidence" value="ECO:0007669"/>
    <property type="project" value="TreeGrafter"/>
</dbReference>
<dbReference type="Pfam" id="PF00024">
    <property type="entry name" value="PAN_1"/>
    <property type="match status" value="1"/>
</dbReference>
<evidence type="ECO:0000259" key="3">
    <source>
        <dbReference type="PROSITE" id="PS50948"/>
    </source>
</evidence>
<reference evidence="4 5" key="1">
    <citation type="submission" date="2022-05" db="EMBL/GenBank/DDBJ databases">
        <authorList>
            <consortium name="Genoscope - CEA"/>
            <person name="William W."/>
        </authorList>
    </citation>
    <scope>NUCLEOTIDE SEQUENCE [LARGE SCALE GENOMIC DNA]</scope>
</reference>
<dbReference type="EMBL" id="CALNXJ010000005">
    <property type="protein sequence ID" value="CAH3039672.1"/>
    <property type="molecule type" value="Genomic_DNA"/>
</dbReference>
<accession>A0AAU9W0H0</accession>
<dbReference type="InterPro" id="IPR003609">
    <property type="entry name" value="Pan_app"/>
</dbReference>
<dbReference type="SMART" id="SM00473">
    <property type="entry name" value="PAN_AP"/>
    <property type="match status" value="2"/>
</dbReference>
<evidence type="ECO:0000256" key="1">
    <source>
        <dbReference type="ARBA" id="ARBA00023157"/>
    </source>
</evidence>
<organism evidence="4 5">
    <name type="scientific">Pocillopora meandrina</name>
    <dbReference type="NCBI Taxonomy" id="46732"/>
    <lineage>
        <taxon>Eukaryota</taxon>
        <taxon>Metazoa</taxon>
        <taxon>Cnidaria</taxon>
        <taxon>Anthozoa</taxon>
        <taxon>Hexacorallia</taxon>
        <taxon>Scleractinia</taxon>
        <taxon>Astrocoeniina</taxon>
        <taxon>Pocilloporidae</taxon>
        <taxon>Pocillopora</taxon>
    </lineage>
</organism>
<feature type="non-terminal residue" evidence="4">
    <location>
        <position position="1"/>
    </location>
</feature>
<dbReference type="SUPFAM" id="SSF56496">
    <property type="entry name" value="Fibrinogen C-terminal domain-like"/>
    <property type="match status" value="1"/>
</dbReference>
<keyword evidence="1" id="KW-1015">Disulfide bond</keyword>
<dbReference type="GO" id="GO:0070492">
    <property type="term" value="F:oligosaccharide binding"/>
    <property type="evidence" value="ECO:0007669"/>
    <property type="project" value="TreeGrafter"/>
</dbReference>
<dbReference type="AlphaFoldDB" id="A0AAU9W0H0"/>
<evidence type="ECO:0000256" key="2">
    <source>
        <dbReference type="SAM" id="MobiDB-lite"/>
    </source>
</evidence>
<gene>
    <name evidence="4" type="ORF">PMEA_00026270</name>
</gene>
<dbReference type="PANTHER" id="PTHR16146:SF46">
    <property type="entry name" value="INTELECTIN-1A-RELATED"/>
    <property type="match status" value="1"/>
</dbReference>
<dbReference type="NCBIfam" id="NF040941">
    <property type="entry name" value="GGGWT_bact"/>
    <property type="match status" value="1"/>
</dbReference>
<evidence type="ECO:0000313" key="5">
    <source>
        <dbReference type="Proteomes" id="UP001159428"/>
    </source>
</evidence>
<dbReference type="InterPro" id="IPR036056">
    <property type="entry name" value="Fibrinogen-like_C"/>
</dbReference>
<feature type="domain" description="Apple" evidence="3">
    <location>
        <begin position="82"/>
        <end position="156"/>
    </location>
</feature>
<protein>
    <recommendedName>
        <fullName evidence="3">Apple domain-containing protein</fullName>
    </recommendedName>
</protein>
<feature type="domain" description="Apple" evidence="3">
    <location>
        <begin position="348"/>
        <end position="424"/>
    </location>
</feature>